<comment type="caution">
    <text evidence="1">The sequence shown here is derived from an EMBL/GenBank/DDBJ whole genome shotgun (WGS) entry which is preliminary data.</text>
</comment>
<evidence type="ECO:0000313" key="1">
    <source>
        <dbReference type="EMBL" id="THD10089.1"/>
    </source>
</evidence>
<accession>A0A4S3KMQ1</accession>
<name>A0A4S3KMQ1_9GAMM</name>
<evidence type="ECO:0000313" key="2">
    <source>
        <dbReference type="Proteomes" id="UP000307749"/>
    </source>
</evidence>
<dbReference type="RefSeq" id="WP_136256450.1">
    <property type="nucleotide sequence ID" value="NZ_LDOS01000005.1"/>
</dbReference>
<dbReference type="EMBL" id="MWQO01000033">
    <property type="protein sequence ID" value="THD10089.1"/>
    <property type="molecule type" value="Genomic_DNA"/>
</dbReference>
<dbReference type="STRING" id="993689.GCA_002077135_00087"/>
<organism evidence="1 2">
    <name type="scientific">Metallibacterium scheffleri</name>
    <dbReference type="NCBI Taxonomy" id="993689"/>
    <lineage>
        <taxon>Bacteria</taxon>
        <taxon>Pseudomonadati</taxon>
        <taxon>Pseudomonadota</taxon>
        <taxon>Gammaproteobacteria</taxon>
        <taxon>Lysobacterales</taxon>
        <taxon>Rhodanobacteraceae</taxon>
        <taxon>Metallibacterium</taxon>
    </lineage>
</organism>
<protein>
    <recommendedName>
        <fullName evidence="3">Recombination-associated protein RdgC</fullName>
    </recommendedName>
</protein>
<evidence type="ECO:0008006" key="3">
    <source>
        <dbReference type="Google" id="ProtNLM"/>
    </source>
</evidence>
<gene>
    <name evidence="1" type="ORF">B1806_09470</name>
</gene>
<dbReference type="Proteomes" id="UP000307749">
    <property type="component" value="Unassembled WGS sequence"/>
</dbReference>
<reference evidence="1 2" key="1">
    <citation type="submission" date="2017-02" db="EMBL/GenBank/DDBJ databases">
        <title>Whole genome sequencing of Metallibacterium scheffleri DSM 24874 (T).</title>
        <authorList>
            <person name="Kumar S."/>
            <person name="Patil P."/>
            <person name="Patil P.B."/>
        </authorList>
    </citation>
    <scope>NUCLEOTIDE SEQUENCE [LARGE SCALE GENOMIC DNA]</scope>
    <source>
        <strain evidence="1 2">DSM 24874</strain>
    </source>
</reference>
<sequence>MSSADTWTGRLFLFDRARARLDLLPRSAAMPADIGTSAFARGLVVPFSHEPLRAEEDELLELAPEAEGLALVAAAEARKTVTLKQLHARLRSRFGDRATTHAEQDLARDELLTEADTSITGHTGLFDLRLGIALLPDALARDEWIRGILLNACALTLEGLTPRLIPALLASWVLGETPIPPPFKPGRSIALESPLDRSASSFDGCLATADDIQAQIVEHRRLPVRMTLRDAEIELELRDPFSVRVSIDHSGLRTLRKEASSASSAAQHRAYLQALASRLRTVLTWVVTHVSASPDTARWQHPASQRDDLLRMIGHQHDEILCHDA</sequence>
<dbReference type="AlphaFoldDB" id="A0A4S3KMQ1"/>
<keyword evidence="2" id="KW-1185">Reference proteome</keyword>
<proteinExistence type="predicted"/>